<protein>
    <submittedName>
        <fullName evidence="2">Metallophosphoesterase</fullName>
    </submittedName>
</protein>
<dbReference type="PATRIC" id="fig|1635277.3.peg.597"/>
<name>A0A101I2W7_UNCT6</name>
<dbReference type="GO" id="GO:0016791">
    <property type="term" value="F:phosphatase activity"/>
    <property type="evidence" value="ECO:0007669"/>
    <property type="project" value="TreeGrafter"/>
</dbReference>
<gene>
    <name evidence="2" type="ORF">XE03_0861</name>
</gene>
<dbReference type="AlphaFoldDB" id="A0A101I2W7"/>
<dbReference type="EMBL" id="LGGX01000006">
    <property type="protein sequence ID" value="KUK87253.1"/>
    <property type="molecule type" value="Genomic_DNA"/>
</dbReference>
<evidence type="ECO:0000259" key="1">
    <source>
        <dbReference type="Pfam" id="PF00149"/>
    </source>
</evidence>
<feature type="domain" description="Calcineurin-like phosphoesterase" evidence="1">
    <location>
        <begin position="1"/>
        <end position="155"/>
    </location>
</feature>
<dbReference type="GO" id="GO:0005737">
    <property type="term" value="C:cytoplasm"/>
    <property type="evidence" value="ECO:0007669"/>
    <property type="project" value="TreeGrafter"/>
</dbReference>
<dbReference type="Proteomes" id="UP000053467">
    <property type="component" value="Unassembled WGS sequence"/>
</dbReference>
<evidence type="ECO:0000313" key="3">
    <source>
        <dbReference type="Proteomes" id="UP000053467"/>
    </source>
</evidence>
<dbReference type="InterPro" id="IPR029052">
    <property type="entry name" value="Metallo-depent_PP-like"/>
</dbReference>
<dbReference type="PANTHER" id="PTHR42850">
    <property type="entry name" value="METALLOPHOSPHOESTERASE"/>
    <property type="match status" value="1"/>
</dbReference>
<dbReference type="Gene3D" id="3.60.21.10">
    <property type="match status" value="1"/>
</dbReference>
<accession>A0A101I2W7</accession>
<dbReference type="Pfam" id="PF00149">
    <property type="entry name" value="Metallophos"/>
    <property type="match status" value="1"/>
</dbReference>
<reference evidence="3" key="1">
    <citation type="journal article" date="2015" name="MBio">
        <title>Genome-Resolved Metagenomic Analysis Reveals Roles for Candidate Phyla and Other Microbial Community Members in Biogeochemical Transformations in Oil Reservoirs.</title>
        <authorList>
            <person name="Hu P."/>
            <person name="Tom L."/>
            <person name="Singh A."/>
            <person name="Thomas B.C."/>
            <person name="Baker B.J."/>
            <person name="Piceno Y.M."/>
            <person name="Andersen G.L."/>
            <person name="Banfield J.F."/>
        </authorList>
    </citation>
    <scope>NUCLEOTIDE SEQUENCE [LARGE SCALE GENOMIC DNA]</scope>
</reference>
<dbReference type="SUPFAM" id="SSF56300">
    <property type="entry name" value="Metallo-dependent phosphatases"/>
    <property type="match status" value="1"/>
</dbReference>
<sequence>MKFLILSDVHSNFDALKSVLDFVKENYQNNFYEIICLGDIVGYGAEPNECLDTVFSLTERILLGNHECGVLGKTNIGFFNYSAKESILWTRKVMKKKYFERLKKLDYTFSFEDFKFSHSTFQNPSYWNYITSIYEAEDEFDYQDFKILFIGHTHIPVVYEKNSDDVKIIQPGELKIKKNSRYIINVGSVGQPRDGDSRASFVLFDSNKMIVKFHRVEYDIKSAMKKINDRKLPKILADRLEKGL</sequence>
<dbReference type="InterPro" id="IPR011152">
    <property type="entry name" value="Pesterase_MJ0912"/>
</dbReference>
<evidence type="ECO:0000313" key="2">
    <source>
        <dbReference type="EMBL" id="KUK87253.1"/>
    </source>
</evidence>
<dbReference type="PIRSF" id="PIRSF000883">
    <property type="entry name" value="Pesterase_MJ0912"/>
    <property type="match status" value="1"/>
</dbReference>
<organism evidence="2 3">
    <name type="scientific">candidate division TA06 bacterium 34_109</name>
    <dbReference type="NCBI Taxonomy" id="1635277"/>
    <lineage>
        <taxon>Bacteria</taxon>
        <taxon>Bacteria division TA06</taxon>
    </lineage>
</organism>
<dbReference type="PANTHER" id="PTHR42850:SF2">
    <property type="entry name" value="BLL5683 PROTEIN"/>
    <property type="match status" value="1"/>
</dbReference>
<dbReference type="InterPro" id="IPR050126">
    <property type="entry name" value="Ap4A_hydrolase"/>
</dbReference>
<dbReference type="InterPro" id="IPR004843">
    <property type="entry name" value="Calcineurin-like_PHP"/>
</dbReference>
<proteinExistence type="predicted"/>
<dbReference type="CDD" id="cd00838">
    <property type="entry name" value="MPP_superfamily"/>
    <property type="match status" value="1"/>
</dbReference>
<comment type="caution">
    <text evidence="2">The sequence shown here is derived from an EMBL/GenBank/DDBJ whole genome shotgun (WGS) entry which is preliminary data.</text>
</comment>